<dbReference type="Gene3D" id="4.10.60.10">
    <property type="entry name" value="Zinc finger, CCHC-type"/>
    <property type="match status" value="1"/>
</dbReference>
<dbReference type="GO" id="GO:0008270">
    <property type="term" value="F:zinc ion binding"/>
    <property type="evidence" value="ECO:0007669"/>
    <property type="project" value="InterPro"/>
</dbReference>
<evidence type="ECO:0000313" key="1">
    <source>
        <dbReference type="EMBL" id="KAF1967224.1"/>
    </source>
</evidence>
<feature type="non-terminal residue" evidence="1">
    <location>
        <position position="1"/>
    </location>
</feature>
<dbReference type="Proteomes" id="UP000800036">
    <property type="component" value="Unassembled WGS sequence"/>
</dbReference>
<dbReference type="EMBL" id="ML976735">
    <property type="protein sequence ID" value="KAF1967224.1"/>
    <property type="molecule type" value="Genomic_DNA"/>
</dbReference>
<dbReference type="InterPro" id="IPR036875">
    <property type="entry name" value="Znf_CCHC_sf"/>
</dbReference>
<evidence type="ECO:0008006" key="3">
    <source>
        <dbReference type="Google" id="ProtNLM"/>
    </source>
</evidence>
<keyword evidence="2" id="KW-1185">Reference proteome</keyword>
<organism evidence="1 2">
    <name type="scientific">Bimuria novae-zelandiae CBS 107.79</name>
    <dbReference type="NCBI Taxonomy" id="1447943"/>
    <lineage>
        <taxon>Eukaryota</taxon>
        <taxon>Fungi</taxon>
        <taxon>Dikarya</taxon>
        <taxon>Ascomycota</taxon>
        <taxon>Pezizomycotina</taxon>
        <taxon>Dothideomycetes</taxon>
        <taxon>Pleosporomycetidae</taxon>
        <taxon>Pleosporales</taxon>
        <taxon>Massarineae</taxon>
        <taxon>Didymosphaeriaceae</taxon>
        <taxon>Bimuria</taxon>
    </lineage>
</organism>
<reference evidence="1" key="1">
    <citation type="journal article" date="2020" name="Stud. Mycol.">
        <title>101 Dothideomycetes genomes: a test case for predicting lifestyles and emergence of pathogens.</title>
        <authorList>
            <person name="Haridas S."/>
            <person name="Albert R."/>
            <person name="Binder M."/>
            <person name="Bloem J."/>
            <person name="Labutti K."/>
            <person name="Salamov A."/>
            <person name="Andreopoulos B."/>
            <person name="Baker S."/>
            <person name="Barry K."/>
            <person name="Bills G."/>
            <person name="Bluhm B."/>
            <person name="Cannon C."/>
            <person name="Castanera R."/>
            <person name="Culley D."/>
            <person name="Daum C."/>
            <person name="Ezra D."/>
            <person name="Gonzalez J."/>
            <person name="Henrissat B."/>
            <person name="Kuo A."/>
            <person name="Liang C."/>
            <person name="Lipzen A."/>
            <person name="Lutzoni F."/>
            <person name="Magnuson J."/>
            <person name="Mondo S."/>
            <person name="Nolan M."/>
            <person name="Ohm R."/>
            <person name="Pangilinan J."/>
            <person name="Park H.-J."/>
            <person name="Ramirez L."/>
            <person name="Alfaro M."/>
            <person name="Sun H."/>
            <person name="Tritt A."/>
            <person name="Yoshinaga Y."/>
            <person name="Zwiers L.-H."/>
            <person name="Turgeon B."/>
            <person name="Goodwin S."/>
            <person name="Spatafora J."/>
            <person name="Crous P."/>
            <person name="Grigoriev I."/>
        </authorList>
    </citation>
    <scope>NUCLEOTIDE SEQUENCE</scope>
    <source>
        <strain evidence="1">CBS 107.79</strain>
    </source>
</reference>
<name>A0A6A5URF2_9PLEO</name>
<gene>
    <name evidence="1" type="ORF">BU23DRAFT_484226</name>
</gene>
<evidence type="ECO:0000313" key="2">
    <source>
        <dbReference type="Proteomes" id="UP000800036"/>
    </source>
</evidence>
<sequence length="79" mass="9198">RKDGLSPEERERRFKNKACLRCGEQGHFAKDYEKRKTKINTTNLVRVVIATLTLAATNEVDLTQEIPELAKWQEERIVL</sequence>
<dbReference type="OrthoDB" id="3689183at2759"/>
<dbReference type="SUPFAM" id="SSF57756">
    <property type="entry name" value="Retrovirus zinc finger-like domains"/>
    <property type="match status" value="1"/>
</dbReference>
<proteinExistence type="predicted"/>
<accession>A0A6A5URF2</accession>
<protein>
    <recommendedName>
        <fullName evidence="3">CCHC-type domain-containing protein</fullName>
    </recommendedName>
</protein>
<dbReference type="GO" id="GO:0003676">
    <property type="term" value="F:nucleic acid binding"/>
    <property type="evidence" value="ECO:0007669"/>
    <property type="project" value="InterPro"/>
</dbReference>
<dbReference type="AlphaFoldDB" id="A0A6A5URF2"/>